<dbReference type="GO" id="GO:0005543">
    <property type="term" value="F:phospholipid binding"/>
    <property type="evidence" value="ECO:0007669"/>
    <property type="project" value="TreeGrafter"/>
</dbReference>
<reference evidence="11" key="1">
    <citation type="submission" date="2020-07" db="EMBL/GenBank/DDBJ databases">
        <title>Huge and variable diversity of episymbiotic CPR bacteria and DPANN archaea in groundwater ecosystems.</title>
        <authorList>
            <person name="He C.Y."/>
            <person name="Keren R."/>
            <person name="Whittaker M."/>
            <person name="Farag I.F."/>
            <person name="Doudna J."/>
            <person name="Cate J.H.D."/>
            <person name="Banfield J.F."/>
        </authorList>
    </citation>
    <scope>NUCLEOTIDE SEQUENCE</scope>
    <source>
        <strain evidence="11">NC_groundwater_580_Pr5_B-0.1um_64_19</strain>
    </source>
</reference>
<comment type="function">
    <text evidence="1 10">Condensation of UDP-2,3-diacylglucosamine and 2,3-diacylglucosamine-1-phosphate to form lipid A disaccharide, a precursor of lipid A, a phosphorylated glycolipid that anchors the lipopolysaccharide to the outer membrane of the cell.</text>
</comment>
<evidence type="ECO:0000256" key="5">
    <source>
        <dbReference type="ARBA" id="ARBA00022556"/>
    </source>
</evidence>
<dbReference type="PANTHER" id="PTHR30372">
    <property type="entry name" value="LIPID-A-DISACCHARIDE SYNTHASE"/>
    <property type="match status" value="1"/>
</dbReference>
<comment type="pathway">
    <text evidence="10">Bacterial outer membrane biogenesis; LPS lipid A biosynthesis.</text>
</comment>
<keyword evidence="6 10" id="KW-0328">Glycosyltransferase</keyword>
<comment type="catalytic activity">
    <reaction evidence="9 10">
        <text>a lipid X + a UDP-2-N,3-O-bis[(3R)-3-hydroxyacyl]-alpha-D-glucosamine = a lipid A disaccharide + UDP + H(+)</text>
        <dbReference type="Rhea" id="RHEA:67828"/>
        <dbReference type="ChEBI" id="CHEBI:15378"/>
        <dbReference type="ChEBI" id="CHEBI:58223"/>
        <dbReference type="ChEBI" id="CHEBI:137748"/>
        <dbReference type="ChEBI" id="CHEBI:176338"/>
        <dbReference type="ChEBI" id="CHEBI:176343"/>
        <dbReference type="EC" id="2.4.1.182"/>
    </reaction>
</comment>
<dbReference type="AlphaFoldDB" id="A0A932A876"/>
<name>A0A932A876_9BACT</name>
<dbReference type="Pfam" id="PF02684">
    <property type="entry name" value="LpxB"/>
    <property type="match status" value="1"/>
</dbReference>
<accession>A0A932A876</accession>
<evidence type="ECO:0000256" key="2">
    <source>
        <dbReference type="ARBA" id="ARBA00012687"/>
    </source>
</evidence>
<dbReference type="Proteomes" id="UP000779809">
    <property type="component" value="Unassembled WGS sequence"/>
</dbReference>
<dbReference type="EC" id="2.4.1.182" evidence="2 10"/>
<evidence type="ECO:0000256" key="7">
    <source>
        <dbReference type="ARBA" id="ARBA00022679"/>
    </source>
</evidence>
<sequence>MKRILISAGEASGELYAVGLMRALKQRIPDAEFFGVGGEAMRAAGCDIVVESKHLSVVGITEIVSHLPKLYGEFRKLIREAGRRKPDAAIVIDSPAFNFKVAKELHARGVPVIYYVAPQLWAWREKRIARFHKWIKKALVIFPFEEHWYKDRGVDAEFVGHPLAEMPPPSITRDQYAAKYKLDAKRQWIALLPGSRKKEVGMNLPTLLDVSRLIPKLNQVGGGDPPAQLMLPVAPAIDSPWVTAQLGNGAIHLVEDAPAALHFSRAAVVASGTATVQAALAGTPFVIVYRVSPLTWKLGRGLLKVPYVGMPNLIAGRQIVPELLQHDFTPGNVAKELRPLLEDTPARERMVQDLAEVKERLQGGPRSSLPAAERAAEAVLRALGWA</sequence>
<dbReference type="SUPFAM" id="SSF53756">
    <property type="entry name" value="UDP-Glycosyltransferase/glycogen phosphorylase"/>
    <property type="match status" value="1"/>
</dbReference>
<evidence type="ECO:0000256" key="4">
    <source>
        <dbReference type="ARBA" id="ARBA00022516"/>
    </source>
</evidence>
<dbReference type="PANTHER" id="PTHR30372:SF4">
    <property type="entry name" value="LIPID-A-DISACCHARIDE SYNTHASE, MITOCHONDRIAL-RELATED"/>
    <property type="match status" value="1"/>
</dbReference>
<gene>
    <name evidence="10 11" type="primary">lpxB</name>
    <name evidence="11" type="ORF">HYX28_04100</name>
</gene>
<comment type="similarity">
    <text evidence="10">Belongs to the LpxB family.</text>
</comment>
<keyword evidence="7 10" id="KW-0808">Transferase</keyword>
<keyword evidence="5 10" id="KW-0441">Lipid A biosynthesis</keyword>
<dbReference type="GO" id="GO:0016020">
    <property type="term" value="C:membrane"/>
    <property type="evidence" value="ECO:0007669"/>
    <property type="project" value="GOC"/>
</dbReference>
<dbReference type="NCBIfam" id="TIGR00215">
    <property type="entry name" value="lpxB"/>
    <property type="match status" value="1"/>
</dbReference>
<dbReference type="GO" id="GO:0008915">
    <property type="term" value="F:lipid-A-disaccharide synthase activity"/>
    <property type="evidence" value="ECO:0007669"/>
    <property type="project" value="UniProtKB-UniRule"/>
</dbReference>
<evidence type="ECO:0000256" key="10">
    <source>
        <dbReference type="HAMAP-Rule" id="MF_00392"/>
    </source>
</evidence>
<evidence type="ECO:0000256" key="3">
    <source>
        <dbReference type="ARBA" id="ARBA00020902"/>
    </source>
</evidence>
<organism evidence="11 12">
    <name type="scientific">Candidatus Korobacter versatilis</name>
    <dbReference type="NCBI Taxonomy" id="658062"/>
    <lineage>
        <taxon>Bacteria</taxon>
        <taxon>Pseudomonadati</taxon>
        <taxon>Acidobacteriota</taxon>
        <taxon>Terriglobia</taxon>
        <taxon>Terriglobales</taxon>
        <taxon>Candidatus Korobacteraceae</taxon>
        <taxon>Candidatus Korobacter</taxon>
    </lineage>
</organism>
<dbReference type="InterPro" id="IPR003835">
    <property type="entry name" value="Glyco_trans_19"/>
</dbReference>
<keyword evidence="4 10" id="KW-0444">Lipid biosynthesis</keyword>
<proteinExistence type="inferred from homology"/>
<evidence type="ECO:0000256" key="8">
    <source>
        <dbReference type="ARBA" id="ARBA00023098"/>
    </source>
</evidence>
<dbReference type="GO" id="GO:0009245">
    <property type="term" value="P:lipid A biosynthetic process"/>
    <property type="evidence" value="ECO:0007669"/>
    <property type="project" value="UniProtKB-UniRule"/>
</dbReference>
<dbReference type="EMBL" id="JACPNR010000005">
    <property type="protein sequence ID" value="MBI2677943.1"/>
    <property type="molecule type" value="Genomic_DNA"/>
</dbReference>
<evidence type="ECO:0000256" key="1">
    <source>
        <dbReference type="ARBA" id="ARBA00002056"/>
    </source>
</evidence>
<keyword evidence="8 10" id="KW-0443">Lipid metabolism</keyword>
<protein>
    <recommendedName>
        <fullName evidence="3 10">Lipid-A-disaccharide synthase</fullName>
        <ecNumber evidence="2 10">2.4.1.182</ecNumber>
    </recommendedName>
</protein>
<dbReference type="HAMAP" id="MF_00392">
    <property type="entry name" value="LpxB"/>
    <property type="match status" value="1"/>
</dbReference>
<comment type="caution">
    <text evidence="11">The sequence shown here is derived from an EMBL/GenBank/DDBJ whole genome shotgun (WGS) entry which is preliminary data.</text>
</comment>
<evidence type="ECO:0000256" key="9">
    <source>
        <dbReference type="ARBA" id="ARBA00048975"/>
    </source>
</evidence>
<evidence type="ECO:0000256" key="6">
    <source>
        <dbReference type="ARBA" id="ARBA00022676"/>
    </source>
</evidence>
<evidence type="ECO:0000313" key="11">
    <source>
        <dbReference type="EMBL" id="MBI2677943.1"/>
    </source>
</evidence>
<evidence type="ECO:0000313" key="12">
    <source>
        <dbReference type="Proteomes" id="UP000779809"/>
    </source>
</evidence>